<feature type="region of interest" description="Disordered" evidence="1">
    <location>
        <begin position="1"/>
        <end position="227"/>
    </location>
</feature>
<reference evidence="2 3" key="1">
    <citation type="submission" date="2021-06" db="EMBL/GenBank/DDBJ databases">
        <authorList>
            <person name="Palmer J.M."/>
        </authorList>
    </citation>
    <scope>NUCLEOTIDE SEQUENCE [LARGE SCALE GENOMIC DNA]</scope>
    <source>
        <strain evidence="2 3">AS_MEX2019</strain>
        <tissue evidence="2">Muscle</tissue>
    </source>
</reference>
<organism evidence="2 3">
    <name type="scientific">Ameca splendens</name>
    <dbReference type="NCBI Taxonomy" id="208324"/>
    <lineage>
        <taxon>Eukaryota</taxon>
        <taxon>Metazoa</taxon>
        <taxon>Chordata</taxon>
        <taxon>Craniata</taxon>
        <taxon>Vertebrata</taxon>
        <taxon>Euteleostomi</taxon>
        <taxon>Actinopterygii</taxon>
        <taxon>Neopterygii</taxon>
        <taxon>Teleostei</taxon>
        <taxon>Neoteleostei</taxon>
        <taxon>Acanthomorphata</taxon>
        <taxon>Ovalentaria</taxon>
        <taxon>Atherinomorphae</taxon>
        <taxon>Cyprinodontiformes</taxon>
        <taxon>Goodeidae</taxon>
        <taxon>Ameca</taxon>
    </lineage>
</organism>
<comment type="caution">
    <text evidence="2">The sequence shown here is derived from an EMBL/GenBank/DDBJ whole genome shotgun (WGS) entry which is preliminary data.</text>
</comment>
<dbReference type="EMBL" id="JAHRIP010011746">
    <property type="protein sequence ID" value="MEQ2284727.1"/>
    <property type="molecule type" value="Genomic_DNA"/>
</dbReference>
<gene>
    <name evidence="2" type="ORF">AMECASPLE_024497</name>
</gene>
<feature type="compositionally biased region" description="Polar residues" evidence="1">
    <location>
        <begin position="176"/>
        <end position="202"/>
    </location>
</feature>
<evidence type="ECO:0000313" key="2">
    <source>
        <dbReference type="EMBL" id="MEQ2284727.1"/>
    </source>
</evidence>
<dbReference type="Proteomes" id="UP001469553">
    <property type="component" value="Unassembled WGS sequence"/>
</dbReference>
<proteinExistence type="predicted"/>
<feature type="compositionally biased region" description="Low complexity" evidence="1">
    <location>
        <begin position="38"/>
        <end position="60"/>
    </location>
</feature>
<keyword evidence="3" id="KW-1185">Reference proteome</keyword>
<name>A0ABV0XTB0_9TELE</name>
<protein>
    <submittedName>
        <fullName evidence="2">Uncharacterized protein</fullName>
    </submittedName>
</protein>
<accession>A0ABV0XTB0</accession>
<feature type="compositionally biased region" description="Basic residues" evidence="1">
    <location>
        <begin position="107"/>
        <end position="118"/>
    </location>
</feature>
<sequence length="227" mass="24757">MPHKAGHMTNMPNHPRTMGQSQQSTQSPMPGIGPQPQPGMWGNKTRPTTRQRPPTNNTRPKMAGPPKCRQMNRDHPGKTGSQADPAMHHPAHHHAQGKDASPASRRAAQKGHSTHSNHQHPCQPSKNDRAKPSCGSPRANATATPHIIPYIGRGTVKTTNPKHPPPTRNHPADRQTPPQHKAQNPNATTEPSDASPATPTHRGQSHHAQEHHPNNTAHQTAEDRTQQ</sequence>
<feature type="compositionally biased region" description="Polar residues" evidence="1">
    <location>
        <begin position="18"/>
        <end position="27"/>
    </location>
</feature>
<evidence type="ECO:0000256" key="1">
    <source>
        <dbReference type="SAM" id="MobiDB-lite"/>
    </source>
</evidence>
<evidence type="ECO:0000313" key="3">
    <source>
        <dbReference type="Proteomes" id="UP001469553"/>
    </source>
</evidence>